<dbReference type="Pfam" id="PF02732">
    <property type="entry name" value="ERCC4"/>
    <property type="match status" value="1"/>
</dbReference>
<comment type="subcellular location">
    <subcellularLocation>
        <location evidence="1">Nucleus</location>
    </subcellularLocation>
</comment>
<evidence type="ECO:0000256" key="6">
    <source>
        <dbReference type="ARBA" id="ARBA00022801"/>
    </source>
</evidence>
<dbReference type="GO" id="GO:0003684">
    <property type="term" value="F:damaged DNA binding"/>
    <property type="evidence" value="ECO:0007669"/>
    <property type="project" value="TreeGrafter"/>
</dbReference>
<dbReference type="FunFam" id="3.40.50.10130:FF:000002">
    <property type="entry name" value="DNA repair endonuclease XPF"/>
    <property type="match status" value="1"/>
</dbReference>
<evidence type="ECO:0000313" key="13">
    <source>
        <dbReference type="Proteomes" id="UP000002316"/>
    </source>
</evidence>
<keyword evidence="7" id="KW-0238">DNA-binding</keyword>
<feature type="region of interest" description="Disordered" evidence="10">
    <location>
        <begin position="723"/>
        <end position="743"/>
    </location>
</feature>
<dbReference type="InterPro" id="IPR047520">
    <property type="entry name" value="XPF_nuclease"/>
</dbReference>
<keyword evidence="3" id="KW-0540">Nuclease</keyword>
<feature type="region of interest" description="Disordered" evidence="10">
    <location>
        <begin position="677"/>
        <end position="704"/>
    </location>
</feature>
<feature type="compositionally biased region" description="Low complexity" evidence="10">
    <location>
        <begin position="909"/>
        <end position="918"/>
    </location>
</feature>
<dbReference type="Gene3D" id="1.10.150.20">
    <property type="entry name" value="5' to 3' exonuclease, C-terminal subdomain"/>
    <property type="match status" value="1"/>
</dbReference>
<dbReference type="GO" id="GO:0000712">
    <property type="term" value="P:resolution of meiotic recombination intermediates"/>
    <property type="evidence" value="ECO:0007669"/>
    <property type="project" value="TreeGrafter"/>
</dbReference>
<name>C9ZPP4_TRYB9</name>
<dbReference type="GO" id="GO:0000110">
    <property type="term" value="C:nucleotide-excision repair factor 1 complex"/>
    <property type="evidence" value="ECO:0007669"/>
    <property type="project" value="TreeGrafter"/>
</dbReference>
<dbReference type="PANTHER" id="PTHR10150">
    <property type="entry name" value="DNA REPAIR ENDONUCLEASE XPF"/>
    <property type="match status" value="1"/>
</dbReference>
<feature type="region of interest" description="Disordered" evidence="10">
    <location>
        <begin position="298"/>
        <end position="354"/>
    </location>
</feature>
<comment type="similarity">
    <text evidence="2">Belongs to the XPF family.</text>
</comment>
<feature type="domain" description="ERCC4" evidence="11">
    <location>
        <begin position="1010"/>
        <end position="1090"/>
    </location>
</feature>
<dbReference type="GeneID" id="23861527"/>
<dbReference type="Gene3D" id="3.40.50.10130">
    <property type="match status" value="1"/>
</dbReference>
<evidence type="ECO:0000256" key="9">
    <source>
        <dbReference type="ARBA" id="ARBA00023242"/>
    </source>
</evidence>
<feature type="compositionally biased region" description="Polar residues" evidence="10">
    <location>
        <begin position="727"/>
        <end position="743"/>
    </location>
</feature>
<gene>
    <name evidence="12" type="ORF">TbgDal_V5120</name>
</gene>
<evidence type="ECO:0000313" key="12">
    <source>
        <dbReference type="EMBL" id="CBH11372.1"/>
    </source>
</evidence>
<accession>C9ZPP4</accession>
<dbReference type="InterPro" id="IPR006166">
    <property type="entry name" value="ERCC4_domain"/>
</dbReference>
<evidence type="ECO:0000256" key="3">
    <source>
        <dbReference type="ARBA" id="ARBA00022722"/>
    </source>
</evidence>
<dbReference type="GO" id="GO:0000014">
    <property type="term" value="F:single-stranded DNA endodeoxyribonuclease activity"/>
    <property type="evidence" value="ECO:0007669"/>
    <property type="project" value="TreeGrafter"/>
</dbReference>
<dbReference type="SUPFAM" id="SSF47781">
    <property type="entry name" value="RuvA domain 2-like"/>
    <property type="match status" value="1"/>
</dbReference>
<organism evidence="12 13">
    <name type="scientific">Trypanosoma brucei gambiense (strain MHOM/CI/86/DAL972)</name>
    <dbReference type="NCBI Taxonomy" id="679716"/>
    <lineage>
        <taxon>Eukaryota</taxon>
        <taxon>Discoba</taxon>
        <taxon>Euglenozoa</taxon>
        <taxon>Kinetoplastea</taxon>
        <taxon>Metakinetoplastina</taxon>
        <taxon>Trypanosomatida</taxon>
        <taxon>Trypanosomatidae</taxon>
        <taxon>Trypanosoma</taxon>
    </lineage>
</organism>
<evidence type="ECO:0000256" key="10">
    <source>
        <dbReference type="SAM" id="MobiDB-lite"/>
    </source>
</evidence>
<evidence type="ECO:0000256" key="5">
    <source>
        <dbReference type="ARBA" id="ARBA00022763"/>
    </source>
</evidence>
<reference evidence="13" key="1">
    <citation type="journal article" date="2010" name="PLoS Negl. Trop. Dis.">
        <title>The genome sequence of Trypanosoma brucei gambiense, causative agent of chronic human african trypanosomiasis.</title>
        <authorList>
            <person name="Jackson A.P."/>
            <person name="Sanders M."/>
            <person name="Berry A."/>
            <person name="McQuillan J."/>
            <person name="Aslett M.A."/>
            <person name="Quail M.A."/>
            <person name="Chukualim B."/>
            <person name="Capewell P."/>
            <person name="MacLeod A."/>
            <person name="Melville S.E."/>
            <person name="Gibson W."/>
            <person name="Barry J.D."/>
            <person name="Berriman M."/>
            <person name="Hertz-Fowler C."/>
        </authorList>
    </citation>
    <scope>NUCLEOTIDE SEQUENCE [LARGE SCALE GENOMIC DNA]</scope>
    <source>
        <strain evidence="13">MHOM/CI/86/DAL972</strain>
    </source>
</reference>
<sequence>MPQTVSSRIAECCTAADSDGGSAQLCVVSIGFDIECITANIVRRVVEACNLPSPNACVSCVVLPDGTGDSVLLRVASTLTRILSNNDSTVHNDNSVAVVNVHAVLEGTMPRQRCTYYQSGGIVVLCSRVLCADLLHRRVARELIGCVVVLLRRQRVDGIAHTVGFCGEILLRGGGPLLLPTHRKHPPFILLSDDPFFVRYAIQHPRVRQEPFLVQVRVDNVLLFPRFRLDIMRHFENVASQRPLIVDRFTVNMARTTYILDDLLCKVIMEIVTELHEVCKRMGPSGCCRNHSCFPNSNDQAPRNAHKRGASNTRSGIADGDEPHSRLDPLSQRQRLDHCSGGQPNGSPPGYSRKPWVVSAKRAVINFAGILYENAININDRSLDDDLHYALRTHDTGWPYGKLCESLIDLRKLRRIVRSGSPYAAVLELEELLMERTPRFAGPSLRTGWATVQHPDALWTLSQHFSSITKLFVYRIGEVKEVSNTTPQCGGCTSRTYINVDTATPASVEDEDSSKVIVIDGDDTNTDSGTDDDDDDDNDDVLCVSEVRPKRFLVPRVDEVDPCMELTNRLTMNWGRDAHRKQVIAASALSSDDPLKVKPRVLMVVVFGRMAFQRYSCRLAYSLADFQALDLDCFVTMYQGRHGAKQQRYTQNPTPEASDAAKLRTWFFHHKVESVDDDVEHKAGEGADDDTEKQGGLDNSTTFSKDPSFLFSDKCSVLGGPRGSDNVGLSTSTDGTSHLNESGRNCGHNGVSLHCLIMKQGQSLSSMHRSQGGLRNGSDGPTDAVTASAAPGSSTCILKFDYARDSVARLTFHSCEGDSSPSALPLHVAVVDGNKLCVSSLVEFIKGTHSALTPDSTDDDGAPADSLRVVRIIVVEQQLRFMRMLEMAQDVLSPQHLKNLRVQVLVERSPASSSAPSSQTGGGTLPEDPVVAEEQEAFAALAHAKATLPATLIADRNTVRLVEERLDSAILDEGRVRRGRRPSRNGLTLLVEDEDTNGTSAKGGSGGAPLVVFDEREFRSRLPYELYCRGIDLVPLTLLTGDYVLSPTYALERKSLLDFIHSLHTGRVNSQLSRLSRSYDHPMLLIEFDRSTPFRLSFGLAGSVGEHSETGLFSRIARIFTSFPRVHVIWTRDATQSASFIHSMKRTCASESIDPSAPYLTCATVDYYCPAGAKESSHYATRVLSCFPGVTPKNLQRVMALCGSLAGLGTVEEEALAGVMGSAAARELYAFIHGESVPPTQT</sequence>
<evidence type="ECO:0000256" key="4">
    <source>
        <dbReference type="ARBA" id="ARBA00022759"/>
    </source>
</evidence>
<dbReference type="Proteomes" id="UP000002316">
    <property type="component" value="Chromosome 5"/>
</dbReference>
<evidence type="ECO:0000259" key="11">
    <source>
        <dbReference type="SMART" id="SM00891"/>
    </source>
</evidence>
<evidence type="ECO:0000256" key="1">
    <source>
        <dbReference type="ARBA" id="ARBA00004123"/>
    </source>
</evidence>
<dbReference type="RefSeq" id="XP_011773659.1">
    <property type="nucleotide sequence ID" value="XM_011775357.1"/>
</dbReference>
<protein>
    <submittedName>
        <fullName evidence="12">DNA repair protein, putative</fullName>
    </submittedName>
</protein>
<dbReference type="CDD" id="cd20078">
    <property type="entry name" value="XPF_nuclease_XPF_euk"/>
    <property type="match status" value="1"/>
</dbReference>
<feature type="compositionally biased region" description="Acidic residues" evidence="10">
    <location>
        <begin position="520"/>
        <end position="538"/>
    </location>
</feature>
<feature type="region of interest" description="Disordered" evidence="10">
    <location>
        <begin position="908"/>
        <end position="927"/>
    </location>
</feature>
<keyword evidence="8" id="KW-0234">DNA repair</keyword>
<dbReference type="SUPFAM" id="SSF52980">
    <property type="entry name" value="Restriction endonuclease-like"/>
    <property type="match status" value="1"/>
</dbReference>
<keyword evidence="6" id="KW-0378">Hydrolase</keyword>
<dbReference type="SMART" id="SM00891">
    <property type="entry name" value="ERCC4"/>
    <property type="match status" value="1"/>
</dbReference>
<dbReference type="GO" id="GO:0003697">
    <property type="term" value="F:single-stranded DNA binding"/>
    <property type="evidence" value="ECO:0007669"/>
    <property type="project" value="TreeGrafter"/>
</dbReference>
<dbReference type="VEuPathDB" id="TriTrypDB:Tbg972.5.5120"/>
<evidence type="ECO:0000256" key="2">
    <source>
        <dbReference type="ARBA" id="ARBA00010015"/>
    </source>
</evidence>
<feature type="region of interest" description="Disordered" evidence="10">
    <location>
        <begin position="766"/>
        <end position="789"/>
    </location>
</feature>
<dbReference type="PANTHER" id="PTHR10150:SF0">
    <property type="entry name" value="DNA REPAIR ENDONUCLEASE XPF"/>
    <property type="match status" value="1"/>
</dbReference>
<proteinExistence type="inferred from homology"/>
<dbReference type="GO" id="GO:1901255">
    <property type="term" value="P:nucleotide-excision repair involved in interstrand cross-link repair"/>
    <property type="evidence" value="ECO:0007669"/>
    <property type="project" value="TreeGrafter"/>
</dbReference>
<feature type="region of interest" description="Disordered" evidence="10">
    <location>
        <begin position="519"/>
        <end position="538"/>
    </location>
</feature>
<dbReference type="EMBL" id="FN554968">
    <property type="protein sequence ID" value="CBH11372.1"/>
    <property type="molecule type" value="Genomic_DNA"/>
</dbReference>
<keyword evidence="4" id="KW-0255">Endonuclease</keyword>
<keyword evidence="9" id="KW-0539">Nucleus</keyword>
<dbReference type="InterPro" id="IPR011335">
    <property type="entry name" value="Restrct_endonuc-II-like"/>
</dbReference>
<dbReference type="OrthoDB" id="361020at2759"/>
<dbReference type="AlphaFoldDB" id="C9ZPP4"/>
<evidence type="ECO:0000256" key="7">
    <source>
        <dbReference type="ARBA" id="ARBA00023125"/>
    </source>
</evidence>
<dbReference type="GO" id="GO:0000724">
    <property type="term" value="P:double-strand break repair via homologous recombination"/>
    <property type="evidence" value="ECO:0007669"/>
    <property type="project" value="TreeGrafter"/>
</dbReference>
<dbReference type="InterPro" id="IPR010994">
    <property type="entry name" value="RuvA_2-like"/>
</dbReference>
<evidence type="ECO:0000256" key="8">
    <source>
        <dbReference type="ARBA" id="ARBA00023204"/>
    </source>
</evidence>
<dbReference type="KEGG" id="tbg:TbgDal_V5120"/>
<keyword evidence="5" id="KW-0227">DNA damage</keyword>